<dbReference type="SMART" id="SM00465">
    <property type="entry name" value="GIYc"/>
    <property type="match status" value="1"/>
</dbReference>
<dbReference type="SUPFAM" id="SSF47781">
    <property type="entry name" value="RuvA domain 2-like"/>
    <property type="match status" value="1"/>
</dbReference>
<dbReference type="InterPro" id="IPR035901">
    <property type="entry name" value="GIY-YIG_endonuc_sf"/>
</dbReference>
<dbReference type="InterPro" id="IPR036876">
    <property type="entry name" value="UVR_dom_sf"/>
</dbReference>
<keyword evidence="5" id="KW-0234">DNA repair</keyword>
<dbReference type="InterPro" id="IPR038476">
    <property type="entry name" value="UvrC_RNase_H_dom_sf"/>
</dbReference>
<evidence type="ECO:0000259" key="7">
    <source>
        <dbReference type="PROSITE" id="PS50165"/>
    </source>
</evidence>
<evidence type="ECO:0000256" key="5">
    <source>
        <dbReference type="ARBA" id="ARBA00023204"/>
    </source>
</evidence>
<dbReference type="PANTHER" id="PTHR30562">
    <property type="entry name" value="UVRC/OXIDOREDUCTASE"/>
    <property type="match status" value="1"/>
</dbReference>
<gene>
    <name evidence="8" type="primary">uvrC_26</name>
    <name evidence="8" type="ORF">SDC9_63318</name>
</gene>
<dbReference type="AlphaFoldDB" id="A0A644XL66"/>
<dbReference type="InterPro" id="IPR047296">
    <property type="entry name" value="GIY-YIG_UvrC_Cho"/>
</dbReference>
<sequence>MTQEIRDTLKILPQGPGCYQFLDEKGRIIYVGKAKNLKKRVSSYFNKHQENPKTRVLVRNIRQIKYIVVNTEEDTFLLENNLIKELKPRYNVMLKDDKSYPSIVIKNEFFPRVFKTRNIVKDGSKYFGPYTSVAAVDALIEVFRKIYKVRTCRLNLTPENISAGKFKVCLEYHIKRCDAPCVGYQSLENYNKNIAEITEILKGNISLIEKQITIEMQHYSDELRFEEAQRLKEKLLLIRNFREKSQVVSNVHYNLDVYGFAEDENAAYINYLHVVNGGIIQAYTFEYKKKLDETPEELLGLGIVEMRQRFGSESKEIMVPFIPDLILSGVEFIVPIRGDKRKLLDLSEKNVKQFKVDKLKKSEMLNPEQRTTRILKTVQKDLHLKEIPWHIECFDNSNIQGTDPVAACVVFKKAKPSKKDYRHFNIKTVVGPDDYASMAEIIHRRYSRAVNEGHSLPQLIVIDGGKGQLHAATESLQKIGLYGKIAIIGIAKRLEEIYFPEDSVPLYIDKNSETLKLIQQLRDEAHRFGITHHRNRRSKSQVTSELDQIKGIGKETKKKLLSHFKSVKRIKETREEEIASVVGKSKGKLITDFFKK</sequence>
<keyword evidence="4" id="KW-0267">Excision nuclease</keyword>
<dbReference type="GO" id="GO:0009380">
    <property type="term" value="C:excinuclease repair complex"/>
    <property type="evidence" value="ECO:0007669"/>
    <property type="project" value="InterPro"/>
</dbReference>
<organism evidence="8">
    <name type="scientific">bioreactor metagenome</name>
    <dbReference type="NCBI Taxonomy" id="1076179"/>
    <lineage>
        <taxon>unclassified sequences</taxon>
        <taxon>metagenomes</taxon>
        <taxon>ecological metagenomes</taxon>
    </lineage>
</organism>
<dbReference type="FunFam" id="3.40.1440.10:FF:000001">
    <property type="entry name" value="UvrABC system protein C"/>
    <property type="match status" value="1"/>
</dbReference>
<feature type="domain" description="UvrC family homology region profile" evidence="7">
    <location>
        <begin position="335"/>
        <end position="476"/>
    </location>
</feature>
<keyword evidence="3" id="KW-0228">DNA excision</keyword>
<dbReference type="Pfam" id="PF22920">
    <property type="entry name" value="UvrC_RNaseH"/>
    <property type="match status" value="1"/>
</dbReference>
<dbReference type="InterPro" id="IPR050066">
    <property type="entry name" value="UvrABC_protein_C"/>
</dbReference>
<evidence type="ECO:0000256" key="2">
    <source>
        <dbReference type="ARBA" id="ARBA00022763"/>
    </source>
</evidence>
<name>A0A644XL66_9ZZZZ</name>
<dbReference type="InterPro" id="IPR001162">
    <property type="entry name" value="UvrC_RNase_H_dom"/>
</dbReference>
<dbReference type="InterPro" id="IPR010994">
    <property type="entry name" value="RuvA_2-like"/>
</dbReference>
<dbReference type="HAMAP" id="MF_00203">
    <property type="entry name" value="UvrC"/>
    <property type="match status" value="1"/>
</dbReference>
<keyword evidence="2" id="KW-0227">DNA damage</keyword>
<evidence type="ECO:0000256" key="1">
    <source>
        <dbReference type="ARBA" id="ARBA00022490"/>
    </source>
</evidence>
<protein>
    <submittedName>
        <fullName evidence="8">UvrABC system protein C</fullName>
    </submittedName>
</protein>
<feature type="domain" description="GIY-YIG" evidence="6">
    <location>
        <begin position="14"/>
        <end position="92"/>
    </location>
</feature>
<dbReference type="Pfam" id="PF14520">
    <property type="entry name" value="HHH_5"/>
    <property type="match status" value="1"/>
</dbReference>
<dbReference type="Pfam" id="PF01541">
    <property type="entry name" value="GIY-YIG"/>
    <property type="match status" value="1"/>
</dbReference>
<dbReference type="SUPFAM" id="SSF46600">
    <property type="entry name" value="C-terminal UvrC-binding domain of UvrB"/>
    <property type="match status" value="1"/>
</dbReference>
<dbReference type="InterPro" id="IPR004791">
    <property type="entry name" value="UvrC"/>
</dbReference>
<dbReference type="Pfam" id="PF08459">
    <property type="entry name" value="UvrC_RNaseH_dom"/>
    <property type="match status" value="1"/>
</dbReference>
<dbReference type="PANTHER" id="PTHR30562:SF1">
    <property type="entry name" value="UVRABC SYSTEM PROTEIN C"/>
    <property type="match status" value="1"/>
</dbReference>
<reference evidence="8" key="1">
    <citation type="submission" date="2019-08" db="EMBL/GenBank/DDBJ databases">
        <authorList>
            <person name="Kucharzyk K."/>
            <person name="Murdoch R.W."/>
            <person name="Higgins S."/>
            <person name="Loffler F."/>
        </authorList>
    </citation>
    <scope>NUCLEOTIDE SEQUENCE</scope>
</reference>
<keyword evidence="1" id="KW-0963">Cytoplasm</keyword>
<evidence type="ECO:0000259" key="6">
    <source>
        <dbReference type="PROSITE" id="PS50164"/>
    </source>
</evidence>
<evidence type="ECO:0000313" key="8">
    <source>
        <dbReference type="EMBL" id="MPM16936.1"/>
    </source>
</evidence>
<dbReference type="EMBL" id="VSSQ01002703">
    <property type="protein sequence ID" value="MPM16936.1"/>
    <property type="molecule type" value="Genomic_DNA"/>
</dbReference>
<dbReference type="GO" id="GO:0006289">
    <property type="term" value="P:nucleotide-excision repair"/>
    <property type="evidence" value="ECO:0007669"/>
    <property type="project" value="InterPro"/>
</dbReference>
<dbReference type="InterPro" id="IPR000305">
    <property type="entry name" value="GIY-YIG_endonuc"/>
</dbReference>
<evidence type="ECO:0000256" key="4">
    <source>
        <dbReference type="ARBA" id="ARBA00022881"/>
    </source>
</evidence>
<dbReference type="PROSITE" id="PS50164">
    <property type="entry name" value="GIY_YIG"/>
    <property type="match status" value="1"/>
</dbReference>
<dbReference type="GO" id="GO:0009381">
    <property type="term" value="F:excinuclease ABC activity"/>
    <property type="evidence" value="ECO:0007669"/>
    <property type="project" value="InterPro"/>
</dbReference>
<comment type="caution">
    <text evidence="8">The sequence shown here is derived from an EMBL/GenBank/DDBJ whole genome shotgun (WGS) entry which is preliminary data.</text>
</comment>
<accession>A0A644XL66</accession>
<dbReference type="Gene3D" id="1.10.150.20">
    <property type="entry name" value="5' to 3' exonuclease, C-terminal subdomain"/>
    <property type="match status" value="1"/>
</dbReference>
<proteinExistence type="inferred from homology"/>
<dbReference type="Gene3D" id="3.30.420.340">
    <property type="entry name" value="UvrC, RNAse H endonuclease domain"/>
    <property type="match status" value="1"/>
</dbReference>
<evidence type="ECO:0000256" key="3">
    <source>
        <dbReference type="ARBA" id="ARBA00022769"/>
    </source>
</evidence>
<dbReference type="NCBIfam" id="TIGR00194">
    <property type="entry name" value="uvrC"/>
    <property type="match status" value="1"/>
</dbReference>
<dbReference type="SUPFAM" id="SSF82771">
    <property type="entry name" value="GIY-YIG endonuclease"/>
    <property type="match status" value="1"/>
</dbReference>
<dbReference type="Gene3D" id="3.40.1440.10">
    <property type="entry name" value="GIY-YIG endonuclease"/>
    <property type="match status" value="1"/>
</dbReference>
<dbReference type="PROSITE" id="PS50165">
    <property type="entry name" value="UVRC"/>
    <property type="match status" value="1"/>
</dbReference>
<dbReference type="CDD" id="cd10434">
    <property type="entry name" value="GIY-YIG_UvrC_Cho"/>
    <property type="match status" value="1"/>
</dbReference>